<accession>A0A811L9Q2</accession>
<dbReference type="EMBL" id="CAJFCW020000005">
    <property type="protein sequence ID" value="CAG9119818.1"/>
    <property type="molecule type" value="Genomic_DNA"/>
</dbReference>
<sequence length="74" mass="8545">MESSNKGKDAGNLLEKVKVRKSEKKEILDGLGNLYTTIEELRRQIRKGIYIRICVMCVLALILSFAWLYMILNL</sequence>
<keyword evidence="3" id="KW-1185">Reference proteome</keyword>
<organism evidence="2 3">
    <name type="scientific">Bursaphelenchus okinawaensis</name>
    <dbReference type="NCBI Taxonomy" id="465554"/>
    <lineage>
        <taxon>Eukaryota</taxon>
        <taxon>Metazoa</taxon>
        <taxon>Ecdysozoa</taxon>
        <taxon>Nematoda</taxon>
        <taxon>Chromadorea</taxon>
        <taxon>Rhabditida</taxon>
        <taxon>Tylenchina</taxon>
        <taxon>Tylenchomorpha</taxon>
        <taxon>Aphelenchoidea</taxon>
        <taxon>Aphelenchoididae</taxon>
        <taxon>Bursaphelenchus</taxon>
    </lineage>
</organism>
<dbReference type="EMBL" id="CAJFDH010000005">
    <property type="protein sequence ID" value="CAD5224350.1"/>
    <property type="molecule type" value="Genomic_DNA"/>
</dbReference>
<evidence type="ECO:0000256" key="1">
    <source>
        <dbReference type="SAM" id="Phobius"/>
    </source>
</evidence>
<reference evidence="2" key="1">
    <citation type="submission" date="2020-09" db="EMBL/GenBank/DDBJ databases">
        <authorList>
            <person name="Kikuchi T."/>
        </authorList>
    </citation>
    <scope>NUCLEOTIDE SEQUENCE</scope>
    <source>
        <strain evidence="2">SH1</strain>
    </source>
</reference>
<proteinExistence type="predicted"/>
<comment type="caution">
    <text evidence="2">The sequence shown here is derived from an EMBL/GenBank/DDBJ whole genome shotgun (WGS) entry which is preliminary data.</text>
</comment>
<name>A0A811L9Q2_9BILA</name>
<keyword evidence="1" id="KW-0472">Membrane</keyword>
<evidence type="ECO:0000313" key="3">
    <source>
        <dbReference type="Proteomes" id="UP000614601"/>
    </source>
</evidence>
<keyword evidence="1" id="KW-0812">Transmembrane</keyword>
<keyword evidence="1" id="KW-1133">Transmembrane helix</keyword>
<protein>
    <submittedName>
        <fullName evidence="2">Uncharacterized protein</fullName>
    </submittedName>
</protein>
<evidence type="ECO:0000313" key="2">
    <source>
        <dbReference type="EMBL" id="CAD5224350.1"/>
    </source>
</evidence>
<gene>
    <name evidence="2" type="ORF">BOKJ2_LOCUS11035</name>
</gene>
<dbReference type="AlphaFoldDB" id="A0A811L9Q2"/>
<dbReference type="Proteomes" id="UP000783686">
    <property type="component" value="Unassembled WGS sequence"/>
</dbReference>
<dbReference type="Proteomes" id="UP000614601">
    <property type="component" value="Unassembled WGS sequence"/>
</dbReference>
<feature type="transmembrane region" description="Helical" evidence="1">
    <location>
        <begin position="49"/>
        <end position="72"/>
    </location>
</feature>